<accession>A0A222ZUL5</accession>
<name>A0A222ZUL5_9CAUD</name>
<dbReference type="Proteomes" id="UP000222356">
    <property type="component" value="Segment"/>
</dbReference>
<proteinExistence type="predicted"/>
<organism evidence="1 2">
    <name type="scientific">Mycobacterium phage Wintermute</name>
    <dbReference type="NCBI Taxonomy" id="2015891"/>
    <lineage>
        <taxon>Viruses</taxon>
        <taxon>Duplodnaviria</taxon>
        <taxon>Heunggongvirae</taxon>
        <taxon>Uroviricota</taxon>
        <taxon>Caudoviricetes</taxon>
        <taxon>Weiservirinae</taxon>
        <taxon>Fionnbharthvirus</taxon>
        <taxon>Fionnbharthvirus fionnbharth</taxon>
    </lineage>
</organism>
<gene>
    <name evidence="1" type="primary">2</name>
    <name evidence="1" type="ORF">WINTERMUTE_2</name>
</gene>
<reference evidence="1 2" key="1">
    <citation type="submission" date="2017-05" db="EMBL/GenBank/DDBJ databases">
        <authorList>
            <person name="Pasqualucci B.A."/>
            <person name="Edgington N.P."/>
            <person name="Stoner T.H."/>
            <person name="Garlena R.A."/>
            <person name="Russell D.A."/>
            <person name="Pope W.H."/>
            <person name="Jacobs-Sera D."/>
            <person name="Hatfull G.F."/>
        </authorList>
    </citation>
    <scope>NUCLEOTIDE SEQUENCE [LARGE SCALE GENOMIC DNA]</scope>
</reference>
<evidence type="ECO:0000313" key="1">
    <source>
        <dbReference type="EMBL" id="ASR87710.1"/>
    </source>
</evidence>
<dbReference type="EMBL" id="MF140435">
    <property type="protein sequence ID" value="ASR87710.1"/>
    <property type="molecule type" value="Genomic_DNA"/>
</dbReference>
<protein>
    <submittedName>
        <fullName evidence="1">Uncharacterized protein</fullName>
    </submittedName>
</protein>
<evidence type="ECO:0000313" key="2">
    <source>
        <dbReference type="Proteomes" id="UP000222356"/>
    </source>
</evidence>
<sequence length="76" mass="8002">MIAVIAATKPRAEQLARELNIARSLPIGARTVNTAVRGFQLDAVVSEVPLSAADLDVVYPALLATGGQVYRIGRVS</sequence>